<dbReference type="OrthoDB" id="44277at2759"/>
<organism evidence="1 2">
    <name type="scientific">Brassica carinata</name>
    <name type="common">Ethiopian mustard</name>
    <name type="synonym">Abyssinian cabbage</name>
    <dbReference type="NCBI Taxonomy" id="52824"/>
    <lineage>
        <taxon>Eukaryota</taxon>
        <taxon>Viridiplantae</taxon>
        <taxon>Streptophyta</taxon>
        <taxon>Embryophyta</taxon>
        <taxon>Tracheophyta</taxon>
        <taxon>Spermatophyta</taxon>
        <taxon>Magnoliopsida</taxon>
        <taxon>eudicotyledons</taxon>
        <taxon>Gunneridae</taxon>
        <taxon>Pentapetalae</taxon>
        <taxon>rosids</taxon>
        <taxon>malvids</taxon>
        <taxon>Brassicales</taxon>
        <taxon>Brassicaceae</taxon>
        <taxon>Brassiceae</taxon>
        <taxon>Brassica</taxon>
    </lineage>
</organism>
<protein>
    <submittedName>
        <fullName evidence="1">Uncharacterized protein</fullName>
    </submittedName>
</protein>
<dbReference type="AlphaFoldDB" id="A0A8X7WIX7"/>
<dbReference type="EMBL" id="JAAMPC010000001">
    <property type="protein sequence ID" value="KAG2330356.1"/>
    <property type="molecule type" value="Genomic_DNA"/>
</dbReference>
<accession>A0A8X7WIX7</accession>
<comment type="caution">
    <text evidence="1">The sequence shown here is derived from an EMBL/GenBank/DDBJ whole genome shotgun (WGS) entry which is preliminary data.</text>
</comment>
<proteinExistence type="predicted"/>
<evidence type="ECO:0000313" key="1">
    <source>
        <dbReference type="EMBL" id="KAG2330356.1"/>
    </source>
</evidence>
<gene>
    <name evidence="1" type="ORF">Bca52824_001536</name>
</gene>
<name>A0A8X7WIX7_BRACI</name>
<dbReference type="Proteomes" id="UP000886595">
    <property type="component" value="Unassembled WGS sequence"/>
</dbReference>
<sequence>MIYRDCKWLHDELKEESLLLAKKIGSKLPKVQMFVTVRIIGAVPVSNMNFHKLLHSKTHVVLYPGYDCEALHRKIVNSLSFLHVWL</sequence>
<evidence type="ECO:0000313" key="2">
    <source>
        <dbReference type="Proteomes" id="UP000886595"/>
    </source>
</evidence>
<dbReference type="PANTHER" id="PTHR22753">
    <property type="entry name" value="TRANSMEMBRANE PROTEIN 68"/>
    <property type="match status" value="1"/>
</dbReference>
<keyword evidence="2" id="KW-1185">Reference proteome</keyword>
<dbReference type="PANTHER" id="PTHR22753:SF36">
    <property type="entry name" value="ESTERASE_LIPASE_THIOESTERASE FAMILY PROTEIN"/>
    <property type="match status" value="1"/>
</dbReference>
<reference evidence="1 2" key="1">
    <citation type="submission" date="2020-02" db="EMBL/GenBank/DDBJ databases">
        <authorList>
            <person name="Ma Q."/>
            <person name="Huang Y."/>
            <person name="Song X."/>
            <person name="Pei D."/>
        </authorList>
    </citation>
    <scope>NUCLEOTIDE SEQUENCE [LARGE SCALE GENOMIC DNA]</scope>
    <source>
        <strain evidence="1">Sxm20200214</strain>
        <tissue evidence="1">Leaf</tissue>
    </source>
</reference>
<dbReference type="GO" id="GO:0016020">
    <property type="term" value="C:membrane"/>
    <property type="evidence" value="ECO:0007669"/>
    <property type="project" value="TreeGrafter"/>
</dbReference>